<feature type="region of interest" description="Disordered" evidence="1">
    <location>
        <begin position="1"/>
        <end position="42"/>
    </location>
</feature>
<feature type="transmembrane region" description="Helical" evidence="2">
    <location>
        <begin position="133"/>
        <end position="153"/>
    </location>
</feature>
<keyword evidence="2" id="KW-1133">Transmembrane helix</keyword>
<evidence type="ECO:0000313" key="3">
    <source>
        <dbReference type="EMBL" id="GAA2099624.1"/>
    </source>
</evidence>
<feature type="transmembrane region" description="Helical" evidence="2">
    <location>
        <begin position="80"/>
        <end position="99"/>
    </location>
</feature>
<dbReference type="RefSeq" id="WP_344337178.1">
    <property type="nucleotide sequence ID" value="NZ_BAAAPZ010000008.1"/>
</dbReference>
<dbReference type="EMBL" id="BAAAPZ010000008">
    <property type="protein sequence ID" value="GAA2099624.1"/>
    <property type="molecule type" value="Genomic_DNA"/>
</dbReference>
<sequence>MPHDMNPSPSADGPAAAGTSGRAPGAGHSPVPGSTHTLGTTPGRTGTRWRVVDIVVCAILGVAVGVVFLGWSVLSPIFDTWFAVYPPLFGLVAGMWVLAAPLGGLLIRKPGAALFCEMIAAATEAALGSRFGLIILVTGALQGLGAELVFWWLRRRQARRGLPATSGHTLTTTLLAGLGAGVAMSVGDTVLLYAAWSFDQKLVYAVLGWVSAVVLAGGLSWLIYRAILPTGALSSFASGRDARPTRDAAA</sequence>
<keyword evidence="2" id="KW-0812">Transmembrane</keyword>
<gene>
    <name evidence="3" type="ORF">GCM10009823_21570</name>
</gene>
<dbReference type="InterPro" id="IPR017195">
    <property type="entry name" value="ABC_thiamin-permease_prd"/>
</dbReference>
<organism evidence="3 4">
    <name type="scientific">Brevibacterium salitolerans</name>
    <dbReference type="NCBI Taxonomy" id="1403566"/>
    <lineage>
        <taxon>Bacteria</taxon>
        <taxon>Bacillati</taxon>
        <taxon>Actinomycetota</taxon>
        <taxon>Actinomycetes</taxon>
        <taxon>Micrococcales</taxon>
        <taxon>Brevibacteriaceae</taxon>
        <taxon>Brevibacterium</taxon>
    </lineage>
</organism>
<dbReference type="Proteomes" id="UP001500984">
    <property type="component" value="Unassembled WGS sequence"/>
</dbReference>
<evidence type="ECO:0000256" key="2">
    <source>
        <dbReference type="SAM" id="Phobius"/>
    </source>
</evidence>
<evidence type="ECO:0000313" key="4">
    <source>
        <dbReference type="Proteomes" id="UP001500984"/>
    </source>
</evidence>
<keyword evidence="4" id="KW-1185">Reference proteome</keyword>
<feature type="transmembrane region" description="Helical" evidence="2">
    <location>
        <begin position="202"/>
        <end position="224"/>
    </location>
</feature>
<proteinExistence type="predicted"/>
<accession>A0ABN2WUX3</accession>
<feature type="transmembrane region" description="Helical" evidence="2">
    <location>
        <begin position="174"/>
        <end position="196"/>
    </location>
</feature>
<name>A0ABN2WUX3_9MICO</name>
<dbReference type="Pfam" id="PF09819">
    <property type="entry name" value="ABC_cobalt"/>
    <property type="match status" value="1"/>
</dbReference>
<reference evidence="3 4" key="1">
    <citation type="journal article" date="2019" name="Int. J. Syst. Evol. Microbiol.">
        <title>The Global Catalogue of Microorganisms (GCM) 10K type strain sequencing project: providing services to taxonomists for standard genome sequencing and annotation.</title>
        <authorList>
            <consortium name="The Broad Institute Genomics Platform"/>
            <consortium name="The Broad Institute Genome Sequencing Center for Infectious Disease"/>
            <person name="Wu L."/>
            <person name="Ma J."/>
        </authorList>
    </citation>
    <scope>NUCLEOTIDE SEQUENCE [LARGE SCALE GENOMIC DNA]</scope>
    <source>
        <strain evidence="3 4">JCM 15900</strain>
    </source>
</reference>
<keyword evidence="2" id="KW-0472">Membrane</keyword>
<protein>
    <submittedName>
        <fullName evidence="3">ECF transporter S component</fullName>
    </submittedName>
</protein>
<feature type="compositionally biased region" description="Low complexity" evidence="1">
    <location>
        <begin position="7"/>
        <end position="21"/>
    </location>
</feature>
<feature type="transmembrane region" description="Helical" evidence="2">
    <location>
        <begin position="51"/>
        <end position="74"/>
    </location>
</feature>
<comment type="caution">
    <text evidence="3">The sequence shown here is derived from an EMBL/GenBank/DDBJ whole genome shotgun (WGS) entry which is preliminary data.</text>
</comment>
<evidence type="ECO:0000256" key="1">
    <source>
        <dbReference type="SAM" id="MobiDB-lite"/>
    </source>
</evidence>